<reference evidence="2 3" key="2">
    <citation type="submission" date="2020-09" db="EMBL/GenBank/DDBJ databases">
        <authorList>
            <person name="Chen F.-J."/>
            <person name="Lee Y.-T."/>
        </authorList>
    </citation>
    <scope>NUCLEOTIDE SEQUENCE [LARGE SCALE GENOMIC DNA]</scope>
    <source>
        <strain evidence="2 3">AS39</strain>
    </source>
</reference>
<dbReference type="AlphaFoldDB" id="A0A7H2V6S3"/>
<keyword evidence="1" id="KW-0812">Transmembrane</keyword>
<evidence type="ECO:0000313" key="2">
    <source>
        <dbReference type="EMBL" id="QNX72056.1"/>
    </source>
</evidence>
<sequence length="596" mass="66334">MKDINAVEPVSLIIQKPPLINSPVFLGAVIFYTSIMGVGFLVEPTYGLIGLFLIALISIFKILFKNFALIVGMIVLGVACTAIPFLLIIYIPILIFFFIARLGYFIEHWRVVLVGLIVYFLPVFILVQGMKSQPFLIFLIIPTILFPIAIHYFYKNYDYTVGKILELFSEAPILIISILLPFLKLGFSVGDAPVAVESHVIPDGHTMPTEALAAKPISPVMTPLVNNVPVGIEHVSLDPVTPVVVPSHINPNFNLDSFYQTLSQSHHLFGQAGSENIMSFGDKVQIGIGSDHIALVKDGFHVNVLNSEGHQIGTIENNLSGHGALEIKDTHGMKMGEIEFSQEQNTIVFKDAHNLVVASVDQSIQSDLSKSFLQAELDKTQAALDQLDKGQTPIDQLGKEQIPVDQIDHANSISLAMLSILAVAKERKSADTAQAAIKDVSETTTVSGFKQADLKPLHPMTFATFIEKNCSKDIRKHEKIFLPERFNKIANGDWKGILEKYKVSKEEIGFVASTLYLYKDCDSLIITKNDVIHARISGHEPISYHLSQIEGIKKGSFIEENHLDDQKIFLIQFNESWMKPVFSELHELFLQYRKLS</sequence>
<dbReference type="RefSeq" id="WP_191012256.1">
    <property type="nucleotide sequence ID" value="NZ_CP061646.1"/>
</dbReference>
<feature type="transmembrane region" description="Helical" evidence="1">
    <location>
        <begin position="20"/>
        <end position="41"/>
    </location>
</feature>
<accession>A0A7H2V6S3</accession>
<gene>
    <name evidence="2" type="ORF">IC776_16835</name>
</gene>
<dbReference type="EMBL" id="CP061646">
    <property type="protein sequence ID" value="QNX72056.1"/>
    <property type="molecule type" value="Genomic_DNA"/>
</dbReference>
<reference evidence="3" key="1">
    <citation type="submission" date="2020-09" db="EMBL/GenBank/DDBJ databases">
        <title>Clinical and molecular characterization of Acinetobacter seifertii in Taiwan.</title>
        <authorList>
            <person name="Li L.-H."/>
            <person name="Yang Y.-S."/>
            <person name="Sun J.-R."/>
            <person name="Huang T.-W."/>
            <person name="Huang W.-C."/>
            <person name="Wang Y.-C."/>
            <person name="Kuo T.-H."/>
            <person name="Kuo S.-C."/>
            <person name="Chen T.-L."/>
        </authorList>
    </citation>
    <scope>NUCLEOTIDE SEQUENCE [LARGE SCALE GENOMIC DNA]</scope>
    <source>
        <strain evidence="3">AS39</strain>
    </source>
</reference>
<protein>
    <submittedName>
        <fullName evidence="2">Uncharacterized protein</fullName>
    </submittedName>
</protein>
<keyword evidence="1" id="KW-0472">Membrane</keyword>
<organism evidence="2 3">
    <name type="scientific">Acinetobacter seifertii</name>
    <dbReference type="NCBI Taxonomy" id="1530123"/>
    <lineage>
        <taxon>Bacteria</taxon>
        <taxon>Pseudomonadati</taxon>
        <taxon>Pseudomonadota</taxon>
        <taxon>Gammaproteobacteria</taxon>
        <taxon>Moraxellales</taxon>
        <taxon>Moraxellaceae</taxon>
        <taxon>Acinetobacter</taxon>
        <taxon>Acinetobacter calcoaceticus/baumannii complex</taxon>
    </lineage>
</organism>
<feature type="transmembrane region" description="Helical" evidence="1">
    <location>
        <begin position="111"/>
        <end position="129"/>
    </location>
</feature>
<proteinExistence type="predicted"/>
<evidence type="ECO:0000256" key="1">
    <source>
        <dbReference type="SAM" id="Phobius"/>
    </source>
</evidence>
<evidence type="ECO:0000313" key="3">
    <source>
        <dbReference type="Proteomes" id="UP000516666"/>
    </source>
</evidence>
<feature type="transmembrane region" description="Helical" evidence="1">
    <location>
        <begin position="135"/>
        <end position="153"/>
    </location>
</feature>
<feature type="transmembrane region" description="Helical" evidence="1">
    <location>
        <begin position="70"/>
        <end position="99"/>
    </location>
</feature>
<keyword evidence="1" id="KW-1133">Transmembrane helix</keyword>
<feature type="transmembrane region" description="Helical" evidence="1">
    <location>
        <begin position="46"/>
        <end position="64"/>
    </location>
</feature>
<feature type="transmembrane region" description="Helical" evidence="1">
    <location>
        <begin position="165"/>
        <end position="183"/>
    </location>
</feature>
<dbReference type="Proteomes" id="UP000516666">
    <property type="component" value="Chromosome"/>
</dbReference>
<name>A0A7H2V6S3_9GAMM</name>